<sequence length="473" mass="52387">MRPPDPFGDRVHPTREDPVVAAVSEGVGGPLGSHAAPHRWWTPLRVVLALTALCFVLGMAQKAPCYQDSWLDGQQRYTAMCYSDLPYLYVDRGFVELEWPYSDDPGTRARFDVMEYPVGISYFAWGAAWATHWLSGSPDVVPRSAVPTGDLYEDDRVVGEMRTYVTVSAVLLGLVALLSAWLLVRTHRDRPWDAAMFALSPALLLTGLVNWDLLAVGLVAGALWAWSRDRPVLTGVLIGLGTATKLYPLFLLGGVLVICLRRRSFADLARVVGSALAAWLVANAPALLTGPREWTVFWTFNSDRGADLGSLWLVWAQAVGPVSAETINTTSWVFFLAWCLGVLALGLLAPETPRLAQLGFLVVAGFLLVNKVYSPQYVLWLLPLAVLARPRWRDQIVWQAGEIFYFAAVWWYLGDLLEPGAGSDAGAYWLAIVVRVACELYLVAIVTRDVLVPRHDPVPRGFRRTGLGRTRWR</sequence>
<evidence type="ECO:0000313" key="10">
    <source>
        <dbReference type="Proteomes" id="UP000616839"/>
    </source>
</evidence>
<evidence type="ECO:0000256" key="7">
    <source>
        <dbReference type="ARBA" id="ARBA00024033"/>
    </source>
</evidence>
<keyword evidence="6 8" id="KW-0472">Membrane</keyword>
<dbReference type="GO" id="GO:0005886">
    <property type="term" value="C:plasma membrane"/>
    <property type="evidence" value="ECO:0007669"/>
    <property type="project" value="UniProtKB-SubCell"/>
</dbReference>
<evidence type="ECO:0000256" key="6">
    <source>
        <dbReference type="ARBA" id="ARBA00023136"/>
    </source>
</evidence>
<feature type="transmembrane region" description="Helical" evidence="8">
    <location>
        <begin position="40"/>
        <end position="60"/>
    </location>
</feature>
<evidence type="ECO:0000256" key="5">
    <source>
        <dbReference type="ARBA" id="ARBA00022989"/>
    </source>
</evidence>
<evidence type="ECO:0000256" key="3">
    <source>
        <dbReference type="ARBA" id="ARBA00022679"/>
    </source>
</evidence>
<keyword evidence="3" id="KW-0808">Transferase</keyword>
<keyword evidence="4 8" id="KW-0812">Transmembrane</keyword>
<feature type="transmembrane region" description="Helical" evidence="8">
    <location>
        <begin position="395"/>
        <end position="413"/>
    </location>
</feature>
<gene>
    <name evidence="9" type="ORF">IE331_15445</name>
</gene>
<comment type="similarity">
    <text evidence="7">Belongs to the glycosyltransferase 87 family.</text>
</comment>
<dbReference type="Pfam" id="PF09594">
    <property type="entry name" value="GT87"/>
    <property type="match status" value="1"/>
</dbReference>
<keyword evidence="5 8" id="KW-1133">Transmembrane helix</keyword>
<dbReference type="AlphaFoldDB" id="A0A927Q355"/>
<dbReference type="GO" id="GO:0016758">
    <property type="term" value="F:hexosyltransferase activity"/>
    <property type="evidence" value="ECO:0007669"/>
    <property type="project" value="InterPro"/>
</dbReference>
<dbReference type="InterPro" id="IPR018584">
    <property type="entry name" value="GT87"/>
</dbReference>
<comment type="subcellular location">
    <subcellularLocation>
        <location evidence="1">Cell membrane</location>
        <topology evidence="1">Multi-pass membrane protein</topology>
    </subcellularLocation>
</comment>
<evidence type="ECO:0000256" key="8">
    <source>
        <dbReference type="SAM" id="Phobius"/>
    </source>
</evidence>
<protein>
    <submittedName>
        <fullName evidence="9">DUF2029 domain-containing protein</fullName>
    </submittedName>
</protein>
<feature type="transmembrane region" description="Helical" evidence="8">
    <location>
        <begin position="425"/>
        <end position="446"/>
    </location>
</feature>
<organism evidence="9 10">
    <name type="scientific">Nocardioides donggukensis</name>
    <dbReference type="NCBI Taxonomy" id="2774019"/>
    <lineage>
        <taxon>Bacteria</taxon>
        <taxon>Bacillati</taxon>
        <taxon>Actinomycetota</taxon>
        <taxon>Actinomycetes</taxon>
        <taxon>Propionibacteriales</taxon>
        <taxon>Nocardioidaceae</taxon>
        <taxon>Nocardioides</taxon>
    </lineage>
</organism>
<feature type="transmembrane region" description="Helical" evidence="8">
    <location>
        <begin position="116"/>
        <end position="134"/>
    </location>
</feature>
<evidence type="ECO:0000256" key="2">
    <source>
        <dbReference type="ARBA" id="ARBA00022475"/>
    </source>
</evidence>
<feature type="transmembrane region" description="Helical" evidence="8">
    <location>
        <begin position="196"/>
        <end position="226"/>
    </location>
</feature>
<feature type="transmembrane region" description="Helical" evidence="8">
    <location>
        <begin position="164"/>
        <end position="184"/>
    </location>
</feature>
<keyword evidence="10" id="KW-1185">Reference proteome</keyword>
<feature type="transmembrane region" description="Helical" evidence="8">
    <location>
        <begin position="355"/>
        <end position="374"/>
    </location>
</feature>
<feature type="transmembrane region" description="Helical" evidence="8">
    <location>
        <begin position="271"/>
        <end position="288"/>
    </location>
</feature>
<keyword evidence="2" id="KW-1003">Cell membrane</keyword>
<reference evidence="9" key="1">
    <citation type="submission" date="2020-09" db="EMBL/GenBank/DDBJ databases">
        <title>Nocardioides sp. strain MJB4 16S ribosomal RNA gene Genome sequencing and assembly.</title>
        <authorList>
            <person name="Kim I."/>
        </authorList>
    </citation>
    <scope>NUCLEOTIDE SEQUENCE</scope>
    <source>
        <strain evidence="9">MJB4</strain>
    </source>
</reference>
<evidence type="ECO:0000313" key="9">
    <source>
        <dbReference type="EMBL" id="MBD8871019.1"/>
    </source>
</evidence>
<proteinExistence type="inferred from homology"/>
<accession>A0A927Q355</accession>
<dbReference type="InterPro" id="IPR016570">
    <property type="entry name" value="UCP010361"/>
</dbReference>
<feature type="transmembrane region" description="Helical" evidence="8">
    <location>
        <begin position="232"/>
        <end position="259"/>
    </location>
</feature>
<comment type="caution">
    <text evidence="9">The sequence shown here is derived from an EMBL/GenBank/DDBJ whole genome shotgun (WGS) entry which is preliminary data.</text>
</comment>
<dbReference type="EMBL" id="JACYXZ010000005">
    <property type="protein sequence ID" value="MBD8871019.1"/>
    <property type="molecule type" value="Genomic_DNA"/>
</dbReference>
<evidence type="ECO:0000256" key="1">
    <source>
        <dbReference type="ARBA" id="ARBA00004651"/>
    </source>
</evidence>
<feature type="transmembrane region" description="Helical" evidence="8">
    <location>
        <begin position="331"/>
        <end position="349"/>
    </location>
</feature>
<dbReference type="Proteomes" id="UP000616839">
    <property type="component" value="Unassembled WGS sequence"/>
</dbReference>
<dbReference type="RefSeq" id="WP_192144363.1">
    <property type="nucleotide sequence ID" value="NZ_JACYXZ010000005.1"/>
</dbReference>
<name>A0A927Q355_9ACTN</name>
<dbReference type="PIRSF" id="PIRSF010361">
    <property type="entry name" value="UCP010361"/>
    <property type="match status" value="1"/>
</dbReference>
<evidence type="ECO:0000256" key="4">
    <source>
        <dbReference type="ARBA" id="ARBA00022692"/>
    </source>
</evidence>